<dbReference type="EMBL" id="JAADJT010000017">
    <property type="protein sequence ID" value="NGZ88132.1"/>
    <property type="molecule type" value="Genomic_DNA"/>
</dbReference>
<evidence type="ECO:0000313" key="1">
    <source>
        <dbReference type="EMBL" id="NGZ88132.1"/>
    </source>
</evidence>
<evidence type="ECO:0000313" key="2">
    <source>
        <dbReference type="Proteomes" id="UP000666369"/>
    </source>
</evidence>
<gene>
    <name evidence="1" type="ORF">GW587_28230</name>
</gene>
<reference evidence="1 2" key="1">
    <citation type="submission" date="2020-01" db="EMBL/GenBank/DDBJ databases">
        <authorList>
            <person name="Lee S.D."/>
        </authorList>
    </citation>
    <scope>NUCLEOTIDE SEQUENCE [LARGE SCALE GENOMIC DNA]</scope>
    <source>
        <strain evidence="1 2">SAP-35</strain>
    </source>
</reference>
<sequence>MRAFFHPKRDADGSASVTAMSIEEYHRQSSSAFNDGFDEVEVGRSVRQFGASVNVWSTY</sequence>
<proteinExistence type="predicted"/>
<keyword evidence="2" id="KW-1185">Reference proteome</keyword>
<protein>
    <submittedName>
        <fullName evidence="1">Uncharacterized protein</fullName>
    </submittedName>
</protein>
<dbReference type="RefSeq" id="WP_166108247.1">
    <property type="nucleotide sequence ID" value="NZ_JAADJT010000017.1"/>
</dbReference>
<reference evidence="2" key="2">
    <citation type="submission" date="2023-07" db="EMBL/GenBank/DDBJ databases">
        <title>Duganella aceri sp. nov., isolated from tree sap.</title>
        <authorList>
            <person name="Kim I.S."/>
        </authorList>
    </citation>
    <scope>NUCLEOTIDE SEQUENCE [LARGE SCALE GENOMIC DNA]</scope>
    <source>
        <strain evidence="2">SAP-35</strain>
    </source>
</reference>
<name>A0ABX0FUH4_9BURK</name>
<dbReference type="Proteomes" id="UP000666369">
    <property type="component" value="Unassembled WGS sequence"/>
</dbReference>
<organism evidence="1 2">
    <name type="scientific">Duganella aceris</name>
    <dbReference type="NCBI Taxonomy" id="2703883"/>
    <lineage>
        <taxon>Bacteria</taxon>
        <taxon>Pseudomonadati</taxon>
        <taxon>Pseudomonadota</taxon>
        <taxon>Betaproteobacteria</taxon>
        <taxon>Burkholderiales</taxon>
        <taxon>Oxalobacteraceae</taxon>
        <taxon>Telluria group</taxon>
        <taxon>Duganella</taxon>
    </lineage>
</organism>
<comment type="caution">
    <text evidence="1">The sequence shown here is derived from an EMBL/GenBank/DDBJ whole genome shotgun (WGS) entry which is preliminary data.</text>
</comment>
<accession>A0ABX0FUH4</accession>